<dbReference type="AlphaFoldDB" id="A0A1H3YCU8"/>
<evidence type="ECO:0000313" key="6">
    <source>
        <dbReference type="EMBL" id="SEA09407.1"/>
    </source>
</evidence>
<keyword evidence="2" id="KW-0378">Hydrolase</keyword>
<keyword evidence="7" id="KW-1185">Reference proteome</keyword>
<dbReference type="InterPro" id="IPR026575">
    <property type="entry name" value="GpdQ/CpdA-like"/>
</dbReference>
<dbReference type="CDD" id="cd07402">
    <property type="entry name" value="MPP_GpdQ"/>
    <property type="match status" value="1"/>
</dbReference>
<evidence type="ECO:0000313" key="7">
    <source>
        <dbReference type="Proteomes" id="UP000198658"/>
    </source>
</evidence>
<keyword evidence="1" id="KW-0479">Metal-binding</keyword>
<evidence type="ECO:0000259" key="5">
    <source>
        <dbReference type="Pfam" id="PF00149"/>
    </source>
</evidence>
<feature type="domain" description="Calcineurin-like phosphoesterase" evidence="5">
    <location>
        <begin position="14"/>
        <end position="201"/>
    </location>
</feature>
<sequence>MSRERKQSIGSVHRLVQFTDPHIGGRPDYQLLGLDTGHTLDEVLRAIGAQQPGADLLVATGDISANGSEAAYRRFLQKMQPVRTPWYWLPGNHDDAARMRQFAPSRCAELVALGNWRLLLLDTSLEGHICGGLSDEQLTRLQQLLTECREHPVMILMHHQPVPVGSDWIDGHMLREGAERFLQLIGDAENVKALVWGHVHQQFDSRLDRPGLGSVGLHATPSTSVQFTPGSGPFAVDEEMPGYRWFELCDDGSYETGVERVTVSEYSVDLASAGY</sequence>
<name>A0A1H3YCU8_9GAMM</name>
<dbReference type="SUPFAM" id="SSF56300">
    <property type="entry name" value="Metallo-dependent phosphatases"/>
    <property type="match status" value="1"/>
</dbReference>
<dbReference type="InterPro" id="IPR029052">
    <property type="entry name" value="Metallo-depent_PP-like"/>
</dbReference>
<keyword evidence="3" id="KW-0408">Iron</keyword>
<protein>
    <submittedName>
        <fullName evidence="6">Icc protein</fullName>
    </submittedName>
</protein>
<dbReference type="GO" id="GO:0004112">
    <property type="term" value="F:cyclic-nucleotide phosphodiesterase activity"/>
    <property type="evidence" value="ECO:0007669"/>
    <property type="project" value="InterPro"/>
</dbReference>
<gene>
    <name evidence="6" type="ORF">SAMN05216562_1688</name>
</gene>
<accession>A0A1H3YCU8</accession>
<evidence type="ECO:0000256" key="2">
    <source>
        <dbReference type="ARBA" id="ARBA00022801"/>
    </source>
</evidence>
<dbReference type="Gene3D" id="3.60.21.10">
    <property type="match status" value="1"/>
</dbReference>
<dbReference type="PANTHER" id="PTHR42988:SF2">
    <property type="entry name" value="CYCLIC NUCLEOTIDE PHOSPHODIESTERASE CBUA0032-RELATED"/>
    <property type="match status" value="1"/>
</dbReference>
<reference evidence="7" key="1">
    <citation type="submission" date="2016-10" db="EMBL/GenBank/DDBJ databases">
        <authorList>
            <person name="Varghese N."/>
            <person name="Submissions S."/>
        </authorList>
    </citation>
    <scope>NUCLEOTIDE SEQUENCE [LARGE SCALE GENOMIC DNA]</scope>
    <source>
        <strain evidence="7">CGMCC 1.10657</strain>
    </source>
</reference>
<dbReference type="Proteomes" id="UP000198658">
    <property type="component" value="Unassembled WGS sequence"/>
</dbReference>
<dbReference type="Pfam" id="PF00149">
    <property type="entry name" value="Metallophos"/>
    <property type="match status" value="1"/>
</dbReference>
<evidence type="ECO:0000256" key="4">
    <source>
        <dbReference type="ARBA" id="ARBA00025742"/>
    </source>
</evidence>
<dbReference type="InterPro" id="IPR050884">
    <property type="entry name" value="CNP_phosphodiesterase-III"/>
</dbReference>
<dbReference type="PANTHER" id="PTHR42988">
    <property type="entry name" value="PHOSPHOHYDROLASE"/>
    <property type="match status" value="1"/>
</dbReference>
<comment type="similarity">
    <text evidence="4">Belongs to the cyclic nucleotide phosphodiesterase class-III family.</text>
</comment>
<dbReference type="InterPro" id="IPR004843">
    <property type="entry name" value="Calcineurin-like_PHP"/>
</dbReference>
<evidence type="ECO:0000256" key="1">
    <source>
        <dbReference type="ARBA" id="ARBA00022723"/>
    </source>
</evidence>
<dbReference type="STRING" id="658218.SAMN05216562_1688"/>
<proteinExistence type="inferred from homology"/>
<evidence type="ECO:0000256" key="3">
    <source>
        <dbReference type="ARBA" id="ARBA00023004"/>
    </source>
</evidence>
<dbReference type="EMBL" id="FNQO01000002">
    <property type="protein sequence ID" value="SEA09407.1"/>
    <property type="molecule type" value="Genomic_DNA"/>
</dbReference>
<dbReference type="GO" id="GO:0046872">
    <property type="term" value="F:metal ion binding"/>
    <property type="evidence" value="ECO:0007669"/>
    <property type="project" value="UniProtKB-KW"/>
</dbReference>
<organism evidence="6 7">
    <name type="scientific">Microbulbifer marinus</name>
    <dbReference type="NCBI Taxonomy" id="658218"/>
    <lineage>
        <taxon>Bacteria</taxon>
        <taxon>Pseudomonadati</taxon>
        <taxon>Pseudomonadota</taxon>
        <taxon>Gammaproteobacteria</taxon>
        <taxon>Cellvibrionales</taxon>
        <taxon>Microbulbiferaceae</taxon>
        <taxon>Microbulbifer</taxon>
    </lineage>
</organism>
<dbReference type="RefSeq" id="WP_244506195.1">
    <property type="nucleotide sequence ID" value="NZ_FNQO01000002.1"/>
</dbReference>